<sequence>MKPYLKFLVLIVAAMLAVPVFAFVAYDAFVVAPRVGDLRTILSNADPLDRSPPANIRLYVHALHSKGASPSEVVAMRLHSRFLQRSGVFRSHIEQFLWARLISLHLSEDEVLALYSTLAYNGEGTGLNALSRRMFAKPLSDLDDREAATLVAYTRAPGVYARDPASLSARRDRLISDARSGL</sequence>
<dbReference type="Gene3D" id="1.10.3810.10">
    <property type="entry name" value="Biosynthetic peptidoglycan transglycosylase-like"/>
    <property type="match status" value="1"/>
</dbReference>
<dbReference type="RefSeq" id="WP_084725951.1">
    <property type="nucleotide sequence ID" value="NZ_MDEI01000027.1"/>
</dbReference>
<keyword evidence="3" id="KW-1185">Reference proteome</keyword>
<protein>
    <recommendedName>
        <fullName evidence="1">Glycosyl transferase family 51 domain-containing protein</fullName>
    </recommendedName>
</protein>
<dbReference type="Pfam" id="PF00912">
    <property type="entry name" value="Transgly"/>
    <property type="match status" value="1"/>
</dbReference>
<dbReference type="Proteomes" id="UP000238191">
    <property type="component" value="Unassembled WGS sequence"/>
</dbReference>
<comment type="caution">
    <text evidence="2">The sequence shown here is derived from an EMBL/GenBank/DDBJ whole genome shotgun (WGS) entry which is preliminary data.</text>
</comment>
<dbReference type="AlphaFoldDB" id="A0A2S7CUY7"/>
<organism evidence="2 3">
    <name type="scientific">Xanthomonas pisi</name>
    <dbReference type="NCBI Taxonomy" id="56457"/>
    <lineage>
        <taxon>Bacteria</taxon>
        <taxon>Pseudomonadati</taxon>
        <taxon>Pseudomonadota</taxon>
        <taxon>Gammaproteobacteria</taxon>
        <taxon>Lysobacterales</taxon>
        <taxon>Lysobacteraceae</taxon>
        <taxon>Xanthomonas</taxon>
    </lineage>
</organism>
<proteinExistence type="predicted"/>
<evidence type="ECO:0000313" key="2">
    <source>
        <dbReference type="EMBL" id="PPU65314.1"/>
    </source>
</evidence>
<dbReference type="OrthoDB" id="5985156at2"/>
<gene>
    <name evidence="2" type="ORF">XpiCFBP4643_21075</name>
</gene>
<dbReference type="InterPro" id="IPR036950">
    <property type="entry name" value="PBP_transglycosylase"/>
</dbReference>
<dbReference type="InterPro" id="IPR001264">
    <property type="entry name" value="Glyco_trans_51"/>
</dbReference>
<evidence type="ECO:0000259" key="1">
    <source>
        <dbReference type="Pfam" id="PF00912"/>
    </source>
</evidence>
<evidence type="ECO:0000313" key="3">
    <source>
        <dbReference type="Proteomes" id="UP000238191"/>
    </source>
</evidence>
<dbReference type="SUPFAM" id="SSF53955">
    <property type="entry name" value="Lysozyme-like"/>
    <property type="match status" value="1"/>
</dbReference>
<dbReference type="EMBL" id="MDEI01000027">
    <property type="protein sequence ID" value="PPU65314.1"/>
    <property type="molecule type" value="Genomic_DNA"/>
</dbReference>
<reference evidence="3" key="1">
    <citation type="submission" date="2016-08" db="EMBL/GenBank/DDBJ databases">
        <authorList>
            <person name="Merda D."/>
            <person name="Briand M."/>
            <person name="Taghouti G."/>
            <person name="Carrere S."/>
            <person name="Gouzy J."/>
            <person name="Portier P."/>
            <person name="Jacques M.-A."/>
            <person name="Fischer-Le Saux M."/>
        </authorList>
    </citation>
    <scope>NUCLEOTIDE SEQUENCE [LARGE SCALE GENOMIC DNA]</scope>
    <source>
        <strain evidence="3">CFBP4643</strain>
    </source>
</reference>
<feature type="domain" description="Glycosyl transferase family 51" evidence="1">
    <location>
        <begin position="82"/>
        <end position="176"/>
    </location>
</feature>
<accession>A0A2S7CUY7</accession>
<name>A0A2S7CUY7_9XANT</name>
<dbReference type="InterPro" id="IPR023346">
    <property type="entry name" value="Lysozyme-like_dom_sf"/>
</dbReference>